<dbReference type="RefSeq" id="WP_170034361.1">
    <property type="nucleotide sequence ID" value="NZ_JABDTL010000001.1"/>
</dbReference>
<dbReference type="GO" id="GO:0005524">
    <property type="term" value="F:ATP binding"/>
    <property type="evidence" value="ECO:0007669"/>
    <property type="project" value="UniProtKB-KW"/>
</dbReference>
<dbReference type="PANTHER" id="PTHR42794:SF1">
    <property type="entry name" value="HEMIN IMPORT ATP-BINDING PROTEIN HMUV"/>
    <property type="match status" value="1"/>
</dbReference>
<keyword evidence="3 7" id="KW-0067">ATP-binding</keyword>
<dbReference type="EMBL" id="JACHIA010000005">
    <property type="protein sequence ID" value="MBB6070521.1"/>
    <property type="molecule type" value="Genomic_DNA"/>
</dbReference>
<dbReference type="AlphaFoldDB" id="A0A841GXP1"/>
<dbReference type="Gene3D" id="3.40.50.300">
    <property type="entry name" value="P-loop containing nucleotide triphosphate hydrolases"/>
    <property type="match status" value="1"/>
</dbReference>
<dbReference type="Proteomes" id="UP000582837">
    <property type="component" value="Unassembled WGS sequence"/>
</dbReference>
<comment type="caution">
    <text evidence="7">The sequence shown here is derived from an EMBL/GenBank/DDBJ whole genome shotgun (WGS) entry which is preliminary data.</text>
</comment>
<keyword evidence="4" id="KW-1278">Translocase</keyword>
<accession>A0A841GXP1</accession>
<dbReference type="InterPro" id="IPR017871">
    <property type="entry name" value="ABC_transporter-like_CS"/>
</dbReference>
<keyword evidence="8" id="KW-1185">Reference proteome</keyword>
<dbReference type="FunFam" id="3.40.50.300:FF:000134">
    <property type="entry name" value="Iron-enterobactin ABC transporter ATP-binding protein"/>
    <property type="match status" value="1"/>
</dbReference>
<proteinExistence type="predicted"/>
<sequence length="280" mass="29782">MSGWNCEGVTYRYPEADRPALRDLSVHIPADACTAVLGPNGSGKSTLLRILLGIHRPSAGEVTFGGRPVAAWGREAMAREVGVVPQGEEAAFPLSVRELVAMGRYPHLGAWRREGDADRRAVEEAMRRCDVSSLAARPVSTLSGGERQRARVARALAQEAPTLALDEPTAALDIAHEMAIFELLRDLGHGGRTVLLVTHNLNLAARYADHLILLADGQLAASGPPAQVLTRATVERVYGWPVEIAAHPGPGPDTGAPQVVALAGEQCVRMEHGAERVDAA</sequence>
<evidence type="ECO:0000256" key="4">
    <source>
        <dbReference type="ARBA" id="ARBA00022967"/>
    </source>
</evidence>
<evidence type="ECO:0000259" key="6">
    <source>
        <dbReference type="PROSITE" id="PS50893"/>
    </source>
</evidence>
<evidence type="ECO:0000256" key="5">
    <source>
        <dbReference type="ARBA" id="ARBA00037066"/>
    </source>
</evidence>
<dbReference type="PROSITE" id="PS50893">
    <property type="entry name" value="ABC_TRANSPORTER_2"/>
    <property type="match status" value="1"/>
</dbReference>
<organism evidence="7 8">
    <name type="scientific">Longimicrobium terrae</name>
    <dbReference type="NCBI Taxonomy" id="1639882"/>
    <lineage>
        <taxon>Bacteria</taxon>
        <taxon>Pseudomonadati</taxon>
        <taxon>Gemmatimonadota</taxon>
        <taxon>Longimicrobiia</taxon>
        <taxon>Longimicrobiales</taxon>
        <taxon>Longimicrobiaceae</taxon>
        <taxon>Longimicrobium</taxon>
    </lineage>
</organism>
<dbReference type="PANTHER" id="PTHR42794">
    <property type="entry name" value="HEMIN IMPORT ATP-BINDING PROTEIN HMUV"/>
    <property type="match status" value="1"/>
</dbReference>
<evidence type="ECO:0000313" key="7">
    <source>
        <dbReference type="EMBL" id="MBB6070521.1"/>
    </source>
</evidence>
<keyword evidence="1" id="KW-0813">Transport</keyword>
<dbReference type="PROSITE" id="PS00211">
    <property type="entry name" value="ABC_TRANSPORTER_1"/>
    <property type="match status" value="1"/>
</dbReference>
<dbReference type="InterPro" id="IPR027417">
    <property type="entry name" value="P-loop_NTPase"/>
</dbReference>
<dbReference type="InterPro" id="IPR003593">
    <property type="entry name" value="AAA+_ATPase"/>
</dbReference>
<reference evidence="7 8" key="1">
    <citation type="submission" date="2020-08" db="EMBL/GenBank/DDBJ databases">
        <title>Genomic Encyclopedia of Type Strains, Phase IV (KMG-IV): sequencing the most valuable type-strain genomes for metagenomic binning, comparative biology and taxonomic classification.</title>
        <authorList>
            <person name="Goeker M."/>
        </authorList>
    </citation>
    <scope>NUCLEOTIDE SEQUENCE [LARGE SCALE GENOMIC DNA]</scope>
    <source>
        <strain evidence="7 8">DSM 29007</strain>
    </source>
</reference>
<comment type="function">
    <text evidence="5">Part of the ABC transporter complex HmuTUV involved in hemin import. Responsible for energy coupling to the transport system.</text>
</comment>
<dbReference type="Pfam" id="PF00005">
    <property type="entry name" value="ABC_tran"/>
    <property type="match status" value="1"/>
</dbReference>
<evidence type="ECO:0000313" key="8">
    <source>
        <dbReference type="Proteomes" id="UP000582837"/>
    </source>
</evidence>
<dbReference type="SUPFAM" id="SSF52540">
    <property type="entry name" value="P-loop containing nucleoside triphosphate hydrolases"/>
    <property type="match status" value="1"/>
</dbReference>
<evidence type="ECO:0000256" key="1">
    <source>
        <dbReference type="ARBA" id="ARBA00022448"/>
    </source>
</evidence>
<evidence type="ECO:0000256" key="3">
    <source>
        <dbReference type="ARBA" id="ARBA00022840"/>
    </source>
</evidence>
<dbReference type="CDD" id="cd03235">
    <property type="entry name" value="ABC_Metallic_Cations"/>
    <property type="match status" value="1"/>
</dbReference>
<dbReference type="SMART" id="SM00382">
    <property type="entry name" value="AAA"/>
    <property type="match status" value="1"/>
</dbReference>
<gene>
    <name evidence="7" type="ORF">HNQ61_002142</name>
</gene>
<evidence type="ECO:0000256" key="2">
    <source>
        <dbReference type="ARBA" id="ARBA00022741"/>
    </source>
</evidence>
<dbReference type="InterPro" id="IPR003439">
    <property type="entry name" value="ABC_transporter-like_ATP-bd"/>
</dbReference>
<protein>
    <submittedName>
        <fullName evidence="7">Iron complex transport system ATP-binding protein</fullName>
    </submittedName>
</protein>
<name>A0A841GXP1_9BACT</name>
<keyword evidence="2" id="KW-0547">Nucleotide-binding</keyword>
<dbReference type="GO" id="GO:0016887">
    <property type="term" value="F:ATP hydrolysis activity"/>
    <property type="evidence" value="ECO:0007669"/>
    <property type="project" value="InterPro"/>
</dbReference>
<feature type="domain" description="ABC transporter" evidence="6">
    <location>
        <begin position="4"/>
        <end position="241"/>
    </location>
</feature>